<keyword evidence="1" id="KW-0812">Transmembrane</keyword>
<sequence>MTQSQLPQESPKYPVAAIIAVAGLILAFAIVRFFPEFLKPAISGSITGAFGILAIQRIWPGLPLSRIHYIIGSMIAYGLVVGLVGRL</sequence>
<comment type="caution">
    <text evidence="2">The sequence shown here is derived from an EMBL/GenBank/DDBJ whole genome shotgun (WGS) entry which is preliminary data.</text>
</comment>
<dbReference type="EMBL" id="JACBXS010000003">
    <property type="protein sequence ID" value="NYS23745.1"/>
    <property type="molecule type" value="Genomic_DNA"/>
</dbReference>
<gene>
    <name evidence="2" type="ORF">HUK65_01985</name>
</gene>
<accession>A0A7Z0HWR7</accession>
<name>A0A7Z0HWR7_9RHOB</name>
<evidence type="ECO:0000313" key="2">
    <source>
        <dbReference type="EMBL" id="NYS23745.1"/>
    </source>
</evidence>
<proteinExistence type="predicted"/>
<feature type="transmembrane region" description="Helical" evidence="1">
    <location>
        <begin position="12"/>
        <end position="31"/>
    </location>
</feature>
<evidence type="ECO:0000313" key="3">
    <source>
        <dbReference type="Proteomes" id="UP000529417"/>
    </source>
</evidence>
<keyword evidence="1" id="KW-0472">Membrane</keyword>
<keyword evidence="1" id="KW-1133">Transmembrane helix</keyword>
<dbReference type="RefSeq" id="WP_179904453.1">
    <property type="nucleotide sequence ID" value="NZ_JACBXS010000003.1"/>
</dbReference>
<dbReference type="AlphaFoldDB" id="A0A7Z0HWR7"/>
<feature type="transmembrane region" description="Helical" evidence="1">
    <location>
        <begin position="67"/>
        <end position="85"/>
    </location>
</feature>
<reference evidence="2 3" key="1">
    <citation type="journal article" date="2000" name="Arch. Microbiol.">
        <title>Rhodobaca bogoriensis gen. nov. and sp. nov., an alkaliphilic purple nonsulfur bacterium from African Rift Valley soda lakes.</title>
        <authorList>
            <person name="Milford A.D."/>
            <person name="Achenbach L.A."/>
            <person name="Jung D.O."/>
            <person name="Madigan M.T."/>
        </authorList>
    </citation>
    <scope>NUCLEOTIDE SEQUENCE [LARGE SCALE GENOMIC DNA]</scope>
    <source>
        <strain evidence="2 3">2376</strain>
    </source>
</reference>
<feature type="transmembrane region" description="Helical" evidence="1">
    <location>
        <begin position="37"/>
        <end position="55"/>
    </location>
</feature>
<dbReference type="Proteomes" id="UP000529417">
    <property type="component" value="Unassembled WGS sequence"/>
</dbReference>
<organism evidence="2 3">
    <name type="scientific">Rhabdonatronobacter sediminivivens</name>
    <dbReference type="NCBI Taxonomy" id="2743469"/>
    <lineage>
        <taxon>Bacteria</taxon>
        <taxon>Pseudomonadati</taxon>
        <taxon>Pseudomonadota</taxon>
        <taxon>Alphaproteobacteria</taxon>
        <taxon>Rhodobacterales</taxon>
        <taxon>Paracoccaceae</taxon>
        <taxon>Rhabdonatronobacter</taxon>
    </lineage>
</organism>
<protein>
    <submittedName>
        <fullName evidence="2">Uncharacterized protein</fullName>
    </submittedName>
</protein>
<evidence type="ECO:0000256" key="1">
    <source>
        <dbReference type="SAM" id="Phobius"/>
    </source>
</evidence>
<keyword evidence="3" id="KW-1185">Reference proteome</keyword>